<comment type="subcellular location">
    <subcellularLocation>
        <location evidence="1">Cytoplasm</location>
    </subcellularLocation>
</comment>
<comment type="catalytic activity">
    <reaction evidence="1">
        <text>alpha-D-mannose 1-phosphate = D-mannose 6-phosphate</text>
        <dbReference type="Rhea" id="RHEA:11140"/>
        <dbReference type="ChEBI" id="CHEBI:58409"/>
        <dbReference type="ChEBI" id="CHEBI:58735"/>
        <dbReference type="EC" id="5.4.2.8"/>
    </reaction>
</comment>
<proteinExistence type="inferred from homology"/>
<dbReference type="GO" id="GO:0005829">
    <property type="term" value="C:cytosol"/>
    <property type="evidence" value="ECO:0007669"/>
    <property type="project" value="TreeGrafter"/>
</dbReference>
<dbReference type="PANTHER" id="PTHR10466:SF1">
    <property type="entry name" value="PHOSPHOMANNOMUTASE 1"/>
    <property type="match status" value="1"/>
</dbReference>
<dbReference type="GO" id="GO:0004615">
    <property type="term" value="F:phosphomannomutase activity"/>
    <property type="evidence" value="ECO:0007669"/>
    <property type="project" value="UniProtKB-EC"/>
</dbReference>
<accession>A0A8C4J7H6</accession>
<dbReference type="Pfam" id="PF03332">
    <property type="entry name" value="PMM"/>
    <property type="match status" value="1"/>
</dbReference>
<reference evidence="2" key="2">
    <citation type="submission" date="2025-09" db="UniProtKB">
        <authorList>
            <consortium name="Ensembl"/>
        </authorList>
    </citation>
    <scope>IDENTIFICATION</scope>
</reference>
<dbReference type="GO" id="GO:0006487">
    <property type="term" value="P:protein N-linked glycosylation"/>
    <property type="evidence" value="ECO:0007669"/>
    <property type="project" value="TreeGrafter"/>
</dbReference>
<dbReference type="EC" id="5.4.2.8" evidence="1"/>
<comment type="pathway">
    <text evidence="1">Nucleotide-sugar biosynthesis; GDP-alpha-D-mannose biosynthesis; alpha-D-mannose 1-phosphate from D-fructose 6-phosphate: step 2/2.</text>
</comment>
<name>A0A8C4J7H6_DRONO</name>
<dbReference type="InterPro" id="IPR023214">
    <property type="entry name" value="HAD_sf"/>
</dbReference>
<dbReference type="InterPro" id="IPR005002">
    <property type="entry name" value="PMM"/>
</dbReference>
<protein>
    <recommendedName>
        <fullName evidence="1">Phosphomannomutase</fullName>
        <ecNumber evidence="1">5.4.2.8</ecNumber>
    </recommendedName>
</protein>
<dbReference type="GO" id="GO:0006013">
    <property type="term" value="P:mannose metabolic process"/>
    <property type="evidence" value="ECO:0007669"/>
    <property type="project" value="TreeGrafter"/>
</dbReference>
<comment type="function">
    <text evidence="1">Involved in the synthesis of the GDP-mannose and dolichol-phosphate-mannose required for a number of critical mannosyl transfer reactions.</text>
</comment>
<dbReference type="PANTHER" id="PTHR10466">
    <property type="entry name" value="PHOSPHOMANNOMUTASE"/>
    <property type="match status" value="1"/>
</dbReference>
<comment type="similarity">
    <text evidence="1">Belongs to the eukaryotic PMM family.</text>
</comment>
<keyword evidence="3" id="KW-1185">Reference proteome</keyword>
<sequence length="80" mass="8582">AVYPTPGLCLLRKIEPEVDQFLQELRERVKIGVVGGSDYSKIAEQLGEGNEGETPRVALSSGGQGMSRECYLGKANGDGR</sequence>
<evidence type="ECO:0000313" key="3">
    <source>
        <dbReference type="Proteomes" id="UP000694423"/>
    </source>
</evidence>
<organism evidence="2 3">
    <name type="scientific">Dromaius novaehollandiae</name>
    <name type="common">Emu</name>
    <dbReference type="NCBI Taxonomy" id="8790"/>
    <lineage>
        <taxon>Eukaryota</taxon>
        <taxon>Metazoa</taxon>
        <taxon>Chordata</taxon>
        <taxon>Craniata</taxon>
        <taxon>Vertebrata</taxon>
        <taxon>Euteleostomi</taxon>
        <taxon>Archelosauria</taxon>
        <taxon>Archosauria</taxon>
        <taxon>Dinosauria</taxon>
        <taxon>Saurischia</taxon>
        <taxon>Theropoda</taxon>
        <taxon>Coelurosauria</taxon>
        <taxon>Aves</taxon>
        <taxon>Palaeognathae</taxon>
        <taxon>Casuariiformes</taxon>
        <taxon>Dromaiidae</taxon>
        <taxon>Dromaius</taxon>
    </lineage>
</organism>
<keyword evidence="1" id="KW-0413">Isomerase</keyword>
<dbReference type="Ensembl" id="ENSDNVT00000006554.1">
    <property type="protein sequence ID" value="ENSDNVP00000005433.1"/>
    <property type="gene ID" value="ENSDNVG00000003911.1"/>
</dbReference>
<dbReference type="Gene3D" id="3.40.50.1000">
    <property type="entry name" value="HAD superfamily/HAD-like"/>
    <property type="match status" value="1"/>
</dbReference>
<dbReference type="Proteomes" id="UP000694423">
    <property type="component" value="Unplaced"/>
</dbReference>
<comment type="subunit">
    <text evidence="1">Homodimer.</text>
</comment>
<evidence type="ECO:0000256" key="1">
    <source>
        <dbReference type="RuleBase" id="RU361118"/>
    </source>
</evidence>
<keyword evidence="1" id="KW-0963">Cytoplasm</keyword>
<dbReference type="GO" id="GO:0009298">
    <property type="term" value="P:GDP-mannose biosynthetic process"/>
    <property type="evidence" value="ECO:0007669"/>
    <property type="project" value="InterPro"/>
</dbReference>
<dbReference type="AlphaFoldDB" id="A0A8C4J7H6"/>
<reference evidence="2" key="1">
    <citation type="submission" date="2025-08" db="UniProtKB">
        <authorList>
            <consortium name="Ensembl"/>
        </authorList>
    </citation>
    <scope>IDENTIFICATION</scope>
</reference>
<evidence type="ECO:0000313" key="2">
    <source>
        <dbReference type="Ensembl" id="ENSDNVP00000005433.1"/>
    </source>
</evidence>